<feature type="region of interest" description="Disordered" evidence="1">
    <location>
        <begin position="19"/>
        <end position="48"/>
    </location>
</feature>
<reference evidence="2" key="1">
    <citation type="submission" date="2020-04" db="EMBL/GenBank/DDBJ databases">
        <authorList>
            <person name="Chiriac C."/>
            <person name="Salcher M."/>
            <person name="Ghai R."/>
            <person name="Kavagutti S V."/>
        </authorList>
    </citation>
    <scope>NUCLEOTIDE SEQUENCE</scope>
</reference>
<dbReference type="EMBL" id="LR796258">
    <property type="protein sequence ID" value="CAB4132090.1"/>
    <property type="molecule type" value="Genomic_DNA"/>
</dbReference>
<organism evidence="2">
    <name type="scientific">uncultured Caudovirales phage</name>
    <dbReference type="NCBI Taxonomy" id="2100421"/>
    <lineage>
        <taxon>Viruses</taxon>
        <taxon>Duplodnaviria</taxon>
        <taxon>Heunggongvirae</taxon>
        <taxon>Uroviricota</taxon>
        <taxon>Caudoviricetes</taxon>
        <taxon>Peduoviridae</taxon>
        <taxon>Maltschvirus</taxon>
        <taxon>Maltschvirus maltsch</taxon>
    </lineage>
</organism>
<sequence>MKAPQVLIAQRALFLKTASPRREDHYAEGTPARNAHHPGQHKGMFARGRFRRPLSTRKAIWAHRPSIDQRYDEECGANPYHWHPRCTRPLEAA</sequence>
<name>A0A6J5LGM6_9CAUD</name>
<accession>A0A6J5LGM6</accession>
<protein>
    <submittedName>
        <fullName evidence="2">Uncharacterized protein</fullName>
    </submittedName>
</protein>
<evidence type="ECO:0000313" key="2">
    <source>
        <dbReference type="EMBL" id="CAB4132090.1"/>
    </source>
</evidence>
<gene>
    <name evidence="2" type="ORF">UFOVP134_25</name>
</gene>
<proteinExistence type="predicted"/>
<evidence type="ECO:0000256" key="1">
    <source>
        <dbReference type="SAM" id="MobiDB-lite"/>
    </source>
</evidence>